<keyword evidence="2" id="KW-0472">Membrane</keyword>
<sequence>MLKTKIHIFPLSYNFKKNEGHSTEACNRTASALKLALIFLSIILGTAFFVPVCYAAKTLSVTIAGTGTGSVSAVDTTNSSYNFSCSATCSNSVGNNDVLTLTATPTGGSTFAGWSGACSGTGTCSISMNNSAQSVTATFTATTSTTTTTTSSTTTTAASTSTTTTTVSATCPTPSPTPTPTPTPTPASTAMQNYCASPPFIQQTVPPNLLLMFDNSYSMYDPAYYSTTSYTSNSSSGIYPGFDNSYSNTTTYPGYFDNTTMYIGNGGTNYSGDGSCSTFSAYTGSKTCSYINTSYLCISLNSGQTAVTEFVARGNFLNWLTMSKMDIQKMILTGGKYDSTYNVLIGEGAGWNGMRYIKSVDTGGTNKVTFGIRGPNNGSLSALGGSNGGTTRIDIFKGSYDYASCLGAVYEWLYGNFGQAKQKTADCIPDTNYGDSKTLPTFNHAMQTCWGCTYPVTTSCIGNGDVTRIVGSSSCGGYYSSIASSPPTYSTVDPMAGICATTGSPATGSKMYVGGCWNGTSWIANGYSNSDACVEQGFVNYCNDMAGFPVTDPSGDSLLTAGVNSSGSLPGILLDFGVTSQLGDPLGVYQVRVEQSTTPTGLIDEFSGILKFGVMTFNTAGSASECDNITLVPTTTVACPSSGTNLDGGQIISYIPTSDDSAALSAAATSLISTINAIRASSWTPWAEAYYNAIGYFASRTDMRLNTTDFDETQSPVNYSCRQNNILIISDGMSTTDQNINVKNLVRPTSTTSLDGDDDSITDGTSCYLYEGSTYLDDLAWLAKNKNIFTFDKSAVSSSAAPTSASQYIRTYTIFNGEDNGKTNECSPTKLMSDTATNGGGTYKTTSNASQLESALRTTFTSIATNEASGTAATVLSQRTQAGANILQVLFYPNKYFSDGTQLSWVGFINNLWFYNTKLVQQIREDTVNDYKLNLTNDNVLNFTVVNNSPVIQLYSDITGTGTLTALTPSTITFDNLSTIWEAGGNSRAPSSLTSVSTSFSGSFYDLYHDNASVRTIYTNGDTGLIQFNTTNAAHFTTYMGTTFPSTATVNDIIEYTRGVDKSGLRNRTTANLGSSTTSVWKLGDIIYSTPLLHEYKPASINGNADYYVSYVGANDGMLHAFKVGKLSSTGLGAGEIQQLTGSSLGRELWGFIPRNSLPYLRYLADTLYTASAGCHIYFNDLKPYIYSYTPSGATDDKVVLIGGMRLGGSCGCSTSGTCPAATDIYNPPTDTCTTANRTDATSPTSACVGLSSYYALDITNPTSPSLLWEFSHPELGFSYSGPAVINRGGNLMVMFLSGPQTYTGYSYQNLKSFVLALNSDFTIDTAAIGSSGGIFKYDTGIARAYGGRLFTNGVDINADSDTDYVIAGYTSAQSTTWDNVTGGIMSVYTGGTAPTTMCSGSACPTNWTNCWKYDTSYFSLTAPVTSQVNVNKCFSQYYAFVGSGKYFKSLDTYSVVDSSNNRLSGDFLYASPFFCDQYGCCDNTTLTHLSSSTVPNACNVLSSAGGKRPDWTFPLNSAQTVSSIPYYSERNISDPTFASNMIFFTTTQPTSDLCSFGGRSRGLVFNCATAANPGSLMDNCTSYTIPSTSLQGNLLMQLSTSSINRISVSTGFHDVTSSDTNQSSLQSNSMGGVTDWMPGITPEGGSTFLPPAASAFGKILNWMER</sequence>
<dbReference type="Pfam" id="PF18998">
    <property type="entry name" value="Flg_new_2"/>
    <property type="match status" value="1"/>
</dbReference>
<feature type="transmembrane region" description="Helical" evidence="2">
    <location>
        <begin position="32"/>
        <end position="52"/>
    </location>
</feature>
<feature type="domain" description="Bacterial repeat" evidence="3">
    <location>
        <begin position="86"/>
        <end position="142"/>
    </location>
</feature>
<dbReference type="Proteomes" id="UP000060487">
    <property type="component" value="Unassembled WGS sequence"/>
</dbReference>
<evidence type="ECO:0000256" key="2">
    <source>
        <dbReference type="SAM" id="Phobius"/>
    </source>
</evidence>
<gene>
    <name evidence="4" type="ORF">ASN18_1304</name>
</gene>
<dbReference type="Gene3D" id="3.40.50.410">
    <property type="entry name" value="von Willebrand factor, type A domain"/>
    <property type="match status" value="1"/>
</dbReference>
<name>A0ABR5SG68_9BACT</name>
<evidence type="ECO:0000313" key="4">
    <source>
        <dbReference type="EMBL" id="KWT87962.1"/>
    </source>
</evidence>
<dbReference type="RefSeq" id="WP_085051937.1">
    <property type="nucleotide sequence ID" value="NZ_LNQR01000045.1"/>
</dbReference>
<keyword evidence="5" id="KW-1185">Reference proteome</keyword>
<proteinExistence type="predicted"/>
<protein>
    <submittedName>
        <fullName evidence="4">Tfp pilus assembly protein tip-associated adhesin PilY1</fullName>
    </submittedName>
</protein>
<dbReference type="InterPro" id="IPR036465">
    <property type="entry name" value="vWFA_dom_sf"/>
</dbReference>
<comment type="caution">
    <text evidence="4">The sequence shown here is derived from an EMBL/GenBank/DDBJ whole genome shotgun (WGS) entry which is preliminary data.</text>
</comment>
<evidence type="ECO:0000259" key="3">
    <source>
        <dbReference type="Pfam" id="PF18998"/>
    </source>
</evidence>
<accession>A0ABR5SG68</accession>
<evidence type="ECO:0000256" key="1">
    <source>
        <dbReference type="SAM" id="MobiDB-lite"/>
    </source>
</evidence>
<organism evidence="4 5">
    <name type="scientific">Candidatus Magnetominusculus xianensis</name>
    <dbReference type="NCBI Taxonomy" id="1748249"/>
    <lineage>
        <taxon>Bacteria</taxon>
        <taxon>Pseudomonadati</taxon>
        <taxon>Nitrospirota</taxon>
        <taxon>Nitrospiria</taxon>
        <taxon>Nitrospirales</taxon>
        <taxon>Nitrospiraceae</taxon>
        <taxon>Candidatus Magnetominusculus</taxon>
    </lineage>
</organism>
<keyword evidence="2" id="KW-0812">Transmembrane</keyword>
<feature type="compositionally biased region" description="Pro residues" evidence="1">
    <location>
        <begin position="173"/>
        <end position="185"/>
    </location>
</feature>
<reference evidence="4 5" key="1">
    <citation type="submission" date="2015-11" db="EMBL/GenBank/DDBJ databases">
        <authorList>
            <person name="Lin W."/>
        </authorList>
    </citation>
    <scope>NUCLEOTIDE SEQUENCE [LARGE SCALE GENOMIC DNA]</scope>
    <source>
        <strain evidence="4 5">HCH-1</strain>
    </source>
</reference>
<dbReference type="EMBL" id="LNQR01000045">
    <property type="protein sequence ID" value="KWT87962.1"/>
    <property type="molecule type" value="Genomic_DNA"/>
</dbReference>
<keyword evidence="2" id="KW-1133">Transmembrane helix</keyword>
<feature type="region of interest" description="Disordered" evidence="1">
    <location>
        <begin position="146"/>
        <end position="187"/>
    </location>
</feature>
<evidence type="ECO:0000313" key="5">
    <source>
        <dbReference type="Proteomes" id="UP000060487"/>
    </source>
</evidence>
<feature type="compositionally biased region" description="Low complexity" evidence="1">
    <location>
        <begin position="146"/>
        <end position="172"/>
    </location>
</feature>
<dbReference type="InterPro" id="IPR044060">
    <property type="entry name" value="Bacterial_rp_domain"/>
</dbReference>